<dbReference type="EMBL" id="CH476622">
    <property type="protein sequence ID" value="EDN96302.1"/>
    <property type="molecule type" value="Genomic_DNA"/>
</dbReference>
<evidence type="ECO:0000256" key="1">
    <source>
        <dbReference type="SAM" id="MobiDB-lite"/>
    </source>
</evidence>
<feature type="region of interest" description="Disordered" evidence="1">
    <location>
        <begin position="116"/>
        <end position="241"/>
    </location>
</feature>
<sequence>MGETWDIQHGEPGTRSEKLRLMLKGLRVHDVSPSIKGHLLYKSQLQAREDYYNNPDHLFPPAAKTLAEFEKNDDDWWRLEVAAMTMNDLFEKLEDADDVIAEEACETILRIGGADGTGSEYWPEGAQNPFANQPRTQEPIEEDEEEDRRKQEEKDRIGKALREQTEKIMEEMRQKEEEMERLRQKNLPPPLPPRSNLRPPPLPPRPGGAQKPVGAQRPGDVKKPGDLKRPVDVQKYKTYNP</sequence>
<feature type="compositionally biased region" description="Pro residues" evidence="1">
    <location>
        <begin position="187"/>
        <end position="206"/>
    </location>
</feature>
<proteinExistence type="predicted"/>
<dbReference type="InParanoid" id="A7E7F0"/>
<accession>A7E7F0</accession>
<dbReference type="Pfam" id="PF07142">
    <property type="entry name" value="DUF1388"/>
    <property type="match status" value="1"/>
</dbReference>
<feature type="compositionally biased region" description="Basic and acidic residues" evidence="1">
    <location>
        <begin position="219"/>
        <end position="235"/>
    </location>
</feature>
<dbReference type="Proteomes" id="UP000001312">
    <property type="component" value="Unassembled WGS sequence"/>
</dbReference>
<gene>
    <name evidence="2" type="ORF">SS1G_01228</name>
</gene>
<evidence type="ECO:0000313" key="3">
    <source>
        <dbReference type="Proteomes" id="UP000001312"/>
    </source>
</evidence>
<organism evidence="2 3">
    <name type="scientific">Sclerotinia sclerotiorum (strain ATCC 18683 / 1980 / Ss-1)</name>
    <name type="common">White mold</name>
    <name type="synonym">Whetzelinia sclerotiorum</name>
    <dbReference type="NCBI Taxonomy" id="665079"/>
    <lineage>
        <taxon>Eukaryota</taxon>
        <taxon>Fungi</taxon>
        <taxon>Dikarya</taxon>
        <taxon>Ascomycota</taxon>
        <taxon>Pezizomycotina</taxon>
        <taxon>Leotiomycetes</taxon>
        <taxon>Helotiales</taxon>
        <taxon>Sclerotiniaceae</taxon>
        <taxon>Sclerotinia</taxon>
    </lineage>
</organism>
<dbReference type="RefSeq" id="XP_001597034.1">
    <property type="nucleotide sequence ID" value="XM_001596984.1"/>
</dbReference>
<dbReference type="eggNOG" id="ENOG502SXGX">
    <property type="taxonomic scope" value="Eukaryota"/>
</dbReference>
<evidence type="ECO:0000313" key="2">
    <source>
        <dbReference type="EMBL" id="EDN96302.1"/>
    </source>
</evidence>
<name>A7E7F0_SCLS1</name>
<dbReference type="AlphaFoldDB" id="A7E7F0"/>
<protein>
    <submittedName>
        <fullName evidence="2">Uncharacterized protein</fullName>
    </submittedName>
</protein>
<keyword evidence="3" id="KW-1185">Reference proteome</keyword>
<dbReference type="KEGG" id="ssl:SS1G_01228"/>
<dbReference type="GeneID" id="5493462"/>
<feature type="compositionally biased region" description="Basic and acidic residues" evidence="1">
    <location>
        <begin position="147"/>
        <end position="183"/>
    </location>
</feature>
<reference evidence="3" key="1">
    <citation type="journal article" date="2011" name="PLoS Genet.">
        <title>Genomic analysis of the necrotrophic fungal pathogens Sclerotinia sclerotiorum and Botrytis cinerea.</title>
        <authorList>
            <person name="Amselem J."/>
            <person name="Cuomo C.A."/>
            <person name="van Kan J.A."/>
            <person name="Viaud M."/>
            <person name="Benito E.P."/>
            <person name="Couloux A."/>
            <person name="Coutinho P.M."/>
            <person name="de Vries R.P."/>
            <person name="Dyer P.S."/>
            <person name="Fillinger S."/>
            <person name="Fournier E."/>
            <person name="Gout L."/>
            <person name="Hahn M."/>
            <person name="Kohn L."/>
            <person name="Lapalu N."/>
            <person name="Plummer K.M."/>
            <person name="Pradier J.M."/>
            <person name="Quevillon E."/>
            <person name="Sharon A."/>
            <person name="Simon A."/>
            <person name="ten Have A."/>
            <person name="Tudzynski B."/>
            <person name="Tudzynski P."/>
            <person name="Wincker P."/>
            <person name="Andrew M."/>
            <person name="Anthouard V."/>
            <person name="Beever R.E."/>
            <person name="Beffa R."/>
            <person name="Benoit I."/>
            <person name="Bouzid O."/>
            <person name="Brault B."/>
            <person name="Chen Z."/>
            <person name="Choquer M."/>
            <person name="Collemare J."/>
            <person name="Cotton P."/>
            <person name="Danchin E.G."/>
            <person name="Da Silva C."/>
            <person name="Gautier A."/>
            <person name="Giraud C."/>
            <person name="Giraud T."/>
            <person name="Gonzalez C."/>
            <person name="Grossetete S."/>
            <person name="Guldener U."/>
            <person name="Henrissat B."/>
            <person name="Howlett B.J."/>
            <person name="Kodira C."/>
            <person name="Kretschmer M."/>
            <person name="Lappartient A."/>
            <person name="Leroch M."/>
            <person name="Levis C."/>
            <person name="Mauceli E."/>
            <person name="Neuveglise C."/>
            <person name="Oeser B."/>
            <person name="Pearson M."/>
            <person name="Poulain J."/>
            <person name="Poussereau N."/>
            <person name="Quesneville H."/>
            <person name="Rascle C."/>
            <person name="Schumacher J."/>
            <person name="Segurens B."/>
            <person name="Sexton A."/>
            <person name="Silva E."/>
            <person name="Sirven C."/>
            <person name="Soanes D.M."/>
            <person name="Talbot N.J."/>
            <person name="Templeton M."/>
            <person name="Yandava C."/>
            <person name="Yarden O."/>
            <person name="Zeng Q."/>
            <person name="Rollins J.A."/>
            <person name="Lebrun M.H."/>
            <person name="Dickman M."/>
        </authorList>
    </citation>
    <scope>NUCLEOTIDE SEQUENCE [LARGE SCALE GENOMIC DNA]</scope>
    <source>
        <strain evidence="3">ATCC 18683 / 1980 / Ss-1</strain>
    </source>
</reference>
<dbReference type="InterPro" id="IPR010790">
    <property type="entry name" value="DUF1388"/>
</dbReference>
<dbReference type="HOGENOM" id="CLU_1152335_0_0_1"/>